<proteinExistence type="predicted"/>
<dbReference type="SUPFAM" id="SSF48371">
    <property type="entry name" value="ARM repeat"/>
    <property type="match status" value="1"/>
</dbReference>
<dbReference type="Pfam" id="PF13646">
    <property type="entry name" value="HEAT_2"/>
    <property type="match status" value="1"/>
</dbReference>
<dbReference type="InterPro" id="IPR016024">
    <property type="entry name" value="ARM-type_fold"/>
</dbReference>
<accession>A0A494XR83</accession>
<reference evidence="1 2" key="1">
    <citation type="submission" date="2018-10" db="EMBL/GenBank/DDBJ databases">
        <title>Cohnella sp. M2MS4P-1, whole genome shotgun sequence.</title>
        <authorList>
            <person name="Tuo L."/>
        </authorList>
    </citation>
    <scope>NUCLEOTIDE SEQUENCE [LARGE SCALE GENOMIC DNA]</scope>
    <source>
        <strain evidence="1 2">M2MS4P-1</strain>
    </source>
</reference>
<organism evidence="1 2">
    <name type="scientific">Cohnella endophytica</name>
    <dbReference type="NCBI Taxonomy" id="2419778"/>
    <lineage>
        <taxon>Bacteria</taxon>
        <taxon>Bacillati</taxon>
        <taxon>Bacillota</taxon>
        <taxon>Bacilli</taxon>
        <taxon>Bacillales</taxon>
        <taxon>Paenibacillaceae</taxon>
        <taxon>Cohnella</taxon>
    </lineage>
</organism>
<dbReference type="InterPro" id="IPR011989">
    <property type="entry name" value="ARM-like"/>
</dbReference>
<gene>
    <name evidence="1" type="ORF">D7Z26_15580</name>
</gene>
<dbReference type="Gene3D" id="1.25.10.10">
    <property type="entry name" value="Leucine-rich Repeat Variant"/>
    <property type="match status" value="1"/>
</dbReference>
<dbReference type="RefSeq" id="WP_120977891.1">
    <property type="nucleotide sequence ID" value="NZ_RBZM01000006.1"/>
</dbReference>
<comment type="caution">
    <text evidence="1">The sequence shown here is derived from an EMBL/GenBank/DDBJ whole genome shotgun (WGS) entry which is preliminary data.</text>
</comment>
<sequence>MDLDLLREAIQGNKMDAAYSMLEEIGVLKLEEAIPLLIEYLKSTENNSLRNSIALALSDIGSEQAVEPLIELINHPKTLGDRGSLLCALRPFDCSPHLETLVYHLITGNFEVQFYANELIMENIKSGVTDDVLLKCILKVKDRINEIERQHEIISDIFERLFSLKRI</sequence>
<evidence type="ECO:0000313" key="1">
    <source>
        <dbReference type="EMBL" id="RKP53147.1"/>
    </source>
</evidence>
<dbReference type="OrthoDB" id="512760at2"/>
<keyword evidence="2" id="KW-1185">Reference proteome</keyword>
<evidence type="ECO:0000313" key="2">
    <source>
        <dbReference type="Proteomes" id="UP000282076"/>
    </source>
</evidence>
<dbReference type="EMBL" id="RBZM01000006">
    <property type="protein sequence ID" value="RKP53147.1"/>
    <property type="molecule type" value="Genomic_DNA"/>
</dbReference>
<dbReference type="AlphaFoldDB" id="A0A494XR83"/>
<dbReference type="Proteomes" id="UP000282076">
    <property type="component" value="Unassembled WGS sequence"/>
</dbReference>
<name>A0A494XR83_9BACL</name>
<protein>
    <submittedName>
        <fullName evidence="1">HEAT repeat domain-containing protein</fullName>
    </submittedName>
</protein>